<dbReference type="InterPro" id="IPR029334">
    <property type="entry name" value="PP1-bd"/>
</dbReference>
<evidence type="ECO:0000256" key="2">
    <source>
        <dbReference type="ARBA" id="ARBA00022499"/>
    </source>
</evidence>
<dbReference type="GO" id="GO:0005634">
    <property type="term" value="C:nucleus"/>
    <property type="evidence" value="ECO:0007669"/>
    <property type="project" value="UniProtKB-SubCell"/>
</dbReference>
<gene>
    <name evidence="9" type="ORF">D4764_05G0008330</name>
</gene>
<keyword evidence="10" id="KW-1185">Reference proteome</keyword>
<feature type="compositionally biased region" description="Polar residues" evidence="7">
    <location>
        <begin position="719"/>
        <end position="729"/>
    </location>
</feature>
<accession>A0A5C6N0E2</accession>
<reference evidence="9 10" key="1">
    <citation type="submission" date="2019-04" db="EMBL/GenBank/DDBJ databases">
        <title>Chromosome genome assembly for Takifugu flavidus.</title>
        <authorList>
            <person name="Xiao S."/>
        </authorList>
    </citation>
    <scope>NUCLEOTIDE SEQUENCE [LARGE SCALE GENOMIC DNA]</scope>
    <source>
        <strain evidence="9">HTHZ2018</strain>
        <tissue evidence="9">Muscle</tissue>
    </source>
</reference>
<name>A0A5C6N0E2_9TELE</name>
<proteinExistence type="predicted"/>
<feature type="domain" description="PP1-binding" evidence="8">
    <location>
        <begin position="223"/>
        <end position="262"/>
    </location>
</feature>
<protein>
    <submittedName>
        <fullName evidence="9">Cell division cycle-associated protein 2</fullName>
    </submittedName>
</protein>
<feature type="compositionally biased region" description="Basic and acidic residues" evidence="7">
    <location>
        <begin position="143"/>
        <end position="162"/>
    </location>
</feature>
<dbReference type="PANTHER" id="PTHR21603:SF16">
    <property type="entry name" value="CELL DIVISION CYCLE-ASSOCIATED PROTEIN 2"/>
    <property type="match status" value="1"/>
</dbReference>
<evidence type="ECO:0000313" key="9">
    <source>
        <dbReference type="EMBL" id="TWW60743.1"/>
    </source>
</evidence>
<keyword evidence="2" id="KW-1017">Isopeptide bond</keyword>
<dbReference type="EMBL" id="RHFK02000018">
    <property type="protein sequence ID" value="TWW60743.1"/>
    <property type="molecule type" value="Genomic_DNA"/>
</dbReference>
<evidence type="ECO:0000256" key="6">
    <source>
        <dbReference type="ARBA" id="ARBA00023306"/>
    </source>
</evidence>
<evidence type="ECO:0000256" key="1">
    <source>
        <dbReference type="ARBA" id="ARBA00004123"/>
    </source>
</evidence>
<feature type="compositionally biased region" description="Low complexity" evidence="7">
    <location>
        <begin position="621"/>
        <end position="633"/>
    </location>
</feature>
<dbReference type="Proteomes" id="UP000324091">
    <property type="component" value="Chromosome 5"/>
</dbReference>
<feature type="region of interest" description="Disordered" evidence="7">
    <location>
        <begin position="414"/>
        <end position="434"/>
    </location>
</feature>
<feature type="compositionally biased region" description="Polar residues" evidence="7">
    <location>
        <begin position="23"/>
        <end position="32"/>
    </location>
</feature>
<dbReference type="GO" id="GO:0007088">
    <property type="term" value="P:regulation of mitotic nuclear division"/>
    <property type="evidence" value="ECO:0007669"/>
    <property type="project" value="TreeGrafter"/>
</dbReference>
<feature type="region of interest" description="Disordered" evidence="7">
    <location>
        <begin position="1"/>
        <end position="32"/>
    </location>
</feature>
<keyword evidence="3" id="KW-0597">Phosphoprotein</keyword>
<keyword evidence="9" id="KW-0132">Cell division</keyword>
<dbReference type="PANTHER" id="PTHR21603">
    <property type="entry name" value="ANTIGEN KI-67-LIKE PROTEIN"/>
    <property type="match status" value="1"/>
</dbReference>
<feature type="region of interest" description="Disordered" evidence="7">
    <location>
        <begin position="709"/>
        <end position="749"/>
    </location>
</feature>
<feature type="compositionally biased region" description="Low complexity" evidence="7">
    <location>
        <begin position="562"/>
        <end position="575"/>
    </location>
</feature>
<keyword evidence="4" id="KW-0832">Ubl conjugation</keyword>
<feature type="region of interest" description="Disordered" evidence="7">
    <location>
        <begin position="562"/>
        <end position="594"/>
    </location>
</feature>
<dbReference type="Pfam" id="PF15276">
    <property type="entry name" value="PP1_bind"/>
    <property type="match status" value="1"/>
</dbReference>
<evidence type="ECO:0000256" key="4">
    <source>
        <dbReference type="ARBA" id="ARBA00022843"/>
    </source>
</evidence>
<feature type="compositionally biased region" description="Basic and acidic residues" evidence="7">
    <location>
        <begin position="421"/>
        <end position="430"/>
    </location>
</feature>
<dbReference type="GO" id="GO:0051301">
    <property type="term" value="P:cell division"/>
    <property type="evidence" value="ECO:0007669"/>
    <property type="project" value="UniProtKB-KW"/>
</dbReference>
<feature type="region of interest" description="Disordered" evidence="7">
    <location>
        <begin position="133"/>
        <end position="169"/>
    </location>
</feature>
<keyword evidence="5" id="KW-0539">Nucleus</keyword>
<evidence type="ECO:0000256" key="3">
    <source>
        <dbReference type="ARBA" id="ARBA00022553"/>
    </source>
</evidence>
<feature type="region of interest" description="Disordered" evidence="7">
    <location>
        <begin position="621"/>
        <end position="658"/>
    </location>
</feature>
<sequence>MDGNDVTVGDDEKENESSENSSPLVNCSTPVLNSPELTTSQFGICAQSFTPSATPKDKSGAAKLKARRKSSVGARGSPETNSLIRFMAQQKIQSASPSQSPELRVASTLKQKMASFQNLMDVEESQVCNLMPRQDSSAGGCMRTEDDLSDRDGHNLEREKENYPSSVSPMFTWSAEDQEGCGFEDFVDLSPGTSAAALEYQPTSSNNIPPLSAELDVKPPAVKKKSVHFGSPLSPEVFDKTMPPSTPLRKGATPAQALTPGGGATLRSALKTPQMSDSDVSHASPDPCSPFMLGASPLLEASETHMQSAAADGEEEGKIVFPSTVEFDFTALDEEYMDAQTLNLNTAFYEDALAQIQAECEKYLNTISLMEELQPEPETQPEATVGAPPLRRSKRKKVLPSVLKGALLQPATEYDCASESNSRKKEKSEEVEPVTRTLRSAAKMACGKIKASVATRKWNKEVDRSLYSSRAYASKNPTLSPIKERRSFIRQPPVTESKSEGCTDDDTNLNLKIEAAVPGKRSEDSVGDRCAPEIAMGTDENQPGLEERSSVDVQLNVVTAGETEAEQGQEQTAATPEASWELPLAHTEPEPRVVDPTLDQTSVETCSSVSDATLEGTVALRAASSPRPPSAESSDNERQRKVKRGRRSSGNALQPHTGCKAVEGDQLDQQHIQLSSSESPDKGGAASVDLAPWQSDFNLEDVFRPVATRGQRSVRRSLRNQSGRGQSSAGLAWLPRTSPDSIREVRRRTRSRRLSAALLSEET</sequence>
<feature type="region of interest" description="Disordered" evidence="7">
    <location>
        <begin position="49"/>
        <end position="81"/>
    </location>
</feature>
<dbReference type="GO" id="GO:0051983">
    <property type="term" value="P:regulation of chromosome segregation"/>
    <property type="evidence" value="ECO:0007669"/>
    <property type="project" value="TreeGrafter"/>
</dbReference>
<evidence type="ECO:0000259" key="8">
    <source>
        <dbReference type="Pfam" id="PF15276"/>
    </source>
</evidence>
<evidence type="ECO:0000256" key="7">
    <source>
        <dbReference type="SAM" id="MobiDB-lite"/>
    </source>
</evidence>
<keyword evidence="6" id="KW-0131">Cell cycle</keyword>
<comment type="subcellular location">
    <subcellularLocation>
        <location evidence="1">Nucleus</location>
    </subcellularLocation>
</comment>
<evidence type="ECO:0000313" key="10">
    <source>
        <dbReference type="Proteomes" id="UP000324091"/>
    </source>
</evidence>
<evidence type="ECO:0000256" key="5">
    <source>
        <dbReference type="ARBA" id="ARBA00023242"/>
    </source>
</evidence>
<dbReference type="AlphaFoldDB" id="A0A5C6N0E2"/>
<dbReference type="GO" id="GO:0005694">
    <property type="term" value="C:chromosome"/>
    <property type="evidence" value="ECO:0007669"/>
    <property type="project" value="TreeGrafter"/>
</dbReference>
<feature type="region of interest" description="Disordered" evidence="7">
    <location>
        <begin position="225"/>
        <end position="294"/>
    </location>
</feature>
<organism evidence="9 10">
    <name type="scientific">Takifugu flavidus</name>
    <name type="common">sansaifugu</name>
    <dbReference type="NCBI Taxonomy" id="433684"/>
    <lineage>
        <taxon>Eukaryota</taxon>
        <taxon>Metazoa</taxon>
        <taxon>Chordata</taxon>
        <taxon>Craniata</taxon>
        <taxon>Vertebrata</taxon>
        <taxon>Euteleostomi</taxon>
        <taxon>Actinopterygii</taxon>
        <taxon>Neopterygii</taxon>
        <taxon>Teleostei</taxon>
        <taxon>Neoteleostei</taxon>
        <taxon>Acanthomorphata</taxon>
        <taxon>Eupercaria</taxon>
        <taxon>Tetraodontiformes</taxon>
        <taxon>Tetradontoidea</taxon>
        <taxon>Tetraodontidae</taxon>
        <taxon>Takifugu</taxon>
    </lineage>
</organism>
<comment type="caution">
    <text evidence="9">The sequence shown here is derived from an EMBL/GenBank/DDBJ whole genome shotgun (WGS) entry which is preliminary data.</text>
</comment>